<sequence>WRDACCGNFASVCPVYYFGAKRRLREKTAAIISTVCQSMMRLYLKIRMISRHRKPGLRH</sequence>
<feature type="non-terminal residue" evidence="1">
    <location>
        <position position="1"/>
    </location>
</feature>
<protein>
    <submittedName>
        <fullName evidence="1">Uncharacterized protein</fullName>
    </submittedName>
</protein>
<organism evidence="1">
    <name type="scientific">Trichuris suis</name>
    <name type="common">pig whipworm</name>
    <dbReference type="NCBI Taxonomy" id="68888"/>
    <lineage>
        <taxon>Eukaryota</taxon>
        <taxon>Metazoa</taxon>
        <taxon>Ecdysozoa</taxon>
        <taxon>Nematoda</taxon>
        <taxon>Enoplea</taxon>
        <taxon>Dorylaimia</taxon>
        <taxon>Trichinellida</taxon>
        <taxon>Trichuridae</taxon>
        <taxon>Trichuris</taxon>
    </lineage>
</organism>
<feature type="non-terminal residue" evidence="1">
    <location>
        <position position="59"/>
    </location>
</feature>
<evidence type="ECO:0000313" key="1">
    <source>
        <dbReference type="EMBL" id="KFD63703.1"/>
    </source>
</evidence>
<dbReference type="EMBL" id="KL367568">
    <property type="protein sequence ID" value="KFD63703.1"/>
    <property type="molecule type" value="Genomic_DNA"/>
</dbReference>
<dbReference type="AlphaFoldDB" id="A0A085N2K7"/>
<gene>
    <name evidence="1" type="ORF">M514_24147</name>
</gene>
<accession>A0A085N2K7</accession>
<reference evidence="1" key="1">
    <citation type="journal article" date="2014" name="Nat. Genet.">
        <title>Genome and transcriptome of the porcine whipworm Trichuris suis.</title>
        <authorList>
            <person name="Jex A.R."/>
            <person name="Nejsum P."/>
            <person name="Schwarz E.M."/>
            <person name="Hu L."/>
            <person name="Young N.D."/>
            <person name="Hall R.S."/>
            <person name="Korhonen P.K."/>
            <person name="Liao S."/>
            <person name="Thamsborg S."/>
            <person name="Xia J."/>
            <person name="Xu P."/>
            <person name="Wang S."/>
            <person name="Scheerlinck J.P."/>
            <person name="Hofmann A."/>
            <person name="Sternberg P.W."/>
            <person name="Wang J."/>
            <person name="Gasser R.B."/>
        </authorList>
    </citation>
    <scope>NUCLEOTIDE SEQUENCE [LARGE SCALE GENOMIC DNA]</scope>
    <source>
        <strain evidence="1">DCEP-RM93F</strain>
    </source>
</reference>
<name>A0A085N2K7_9BILA</name>
<proteinExistence type="predicted"/>
<dbReference type="Proteomes" id="UP000030758">
    <property type="component" value="Unassembled WGS sequence"/>
</dbReference>